<dbReference type="InterPro" id="IPR055553">
    <property type="entry name" value="DUF7129"/>
</dbReference>
<proteinExistence type="predicted"/>
<dbReference type="Proteomes" id="UP000011626">
    <property type="component" value="Unassembled WGS sequence"/>
</dbReference>
<organism evidence="2 3">
    <name type="scientific">Halosimplex carlsbadense 2-9-1</name>
    <dbReference type="NCBI Taxonomy" id="797114"/>
    <lineage>
        <taxon>Archaea</taxon>
        <taxon>Methanobacteriati</taxon>
        <taxon>Methanobacteriota</taxon>
        <taxon>Stenosarchaea group</taxon>
        <taxon>Halobacteria</taxon>
        <taxon>Halobacteriales</taxon>
        <taxon>Haloarculaceae</taxon>
        <taxon>Halosimplex</taxon>
    </lineage>
</organism>
<dbReference type="NCBIfam" id="NF033497">
    <property type="entry name" value="rubre_like_arch"/>
    <property type="match status" value="1"/>
</dbReference>
<evidence type="ECO:0000259" key="1">
    <source>
        <dbReference type="Pfam" id="PF23455"/>
    </source>
</evidence>
<evidence type="ECO:0000313" key="3">
    <source>
        <dbReference type="Proteomes" id="UP000011626"/>
    </source>
</evidence>
<dbReference type="RefSeq" id="WP_006884388.1">
    <property type="nucleotide sequence ID" value="NZ_AOIU01000031.1"/>
</dbReference>
<feature type="domain" description="DUF7129" evidence="1">
    <location>
        <begin position="4"/>
        <end position="47"/>
    </location>
</feature>
<dbReference type="EMBL" id="AOIU01000031">
    <property type="protein sequence ID" value="ELZ24284.1"/>
    <property type="molecule type" value="Genomic_DNA"/>
</dbReference>
<name>M0CQW7_9EURY</name>
<gene>
    <name evidence="2" type="ORF">C475_13582</name>
</gene>
<protein>
    <recommendedName>
        <fullName evidence="1">DUF7129 domain-containing protein</fullName>
    </recommendedName>
</protein>
<dbReference type="AlphaFoldDB" id="M0CQW7"/>
<evidence type="ECO:0000313" key="2">
    <source>
        <dbReference type="EMBL" id="ELZ24284.1"/>
    </source>
</evidence>
<reference evidence="2 3" key="1">
    <citation type="journal article" date="2014" name="PLoS Genet.">
        <title>Phylogenetically driven sequencing of extremely halophilic archaea reveals strategies for static and dynamic osmo-response.</title>
        <authorList>
            <person name="Becker E.A."/>
            <person name="Seitzer P.M."/>
            <person name="Tritt A."/>
            <person name="Larsen D."/>
            <person name="Krusor M."/>
            <person name="Yao A.I."/>
            <person name="Wu D."/>
            <person name="Madern D."/>
            <person name="Eisen J.A."/>
            <person name="Darling A.E."/>
            <person name="Facciotti M.T."/>
        </authorList>
    </citation>
    <scope>NUCLEOTIDE SEQUENCE [LARGE SCALE GENOMIC DNA]</scope>
    <source>
        <strain evidence="2 3">2-9-1</strain>
    </source>
</reference>
<dbReference type="OrthoDB" id="280213at2157"/>
<sequence length="47" mass="5280">MYSEDPYTATKSRYECVECLHRVTTEETLGACPECGGRVKNVAVPRE</sequence>
<keyword evidence="3" id="KW-1185">Reference proteome</keyword>
<comment type="caution">
    <text evidence="2">The sequence shown here is derived from an EMBL/GenBank/DDBJ whole genome shotgun (WGS) entry which is preliminary data.</text>
</comment>
<accession>M0CQW7</accession>
<dbReference type="Pfam" id="PF23455">
    <property type="entry name" value="DUF7129"/>
    <property type="match status" value="1"/>
</dbReference>